<evidence type="ECO:0000256" key="4">
    <source>
        <dbReference type="SAM" id="Phobius"/>
    </source>
</evidence>
<dbReference type="SMART" id="SM00342">
    <property type="entry name" value="HTH_ARAC"/>
    <property type="match status" value="1"/>
</dbReference>
<dbReference type="InterPro" id="IPR009057">
    <property type="entry name" value="Homeodomain-like_sf"/>
</dbReference>
<evidence type="ECO:0000259" key="5">
    <source>
        <dbReference type="PROSITE" id="PS01124"/>
    </source>
</evidence>
<organism evidence="6">
    <name type="scientific">Leptospira ellisii</name>
    <dbReference type="NCBI Taxonomy" id="2023197"/>
    <lineage>
        <taxon>Bacteria</taxon>
        <taxon>Pseudomonadati</taxon>
        <taxon>Spirochaetota</taxon>
        <taxon>Spirochaetia</taxon>
        <taxon>Leptospirales</taxon>
        <taxon>Leptospiraceae</taxon>
        <taxon>Leptospira</taxon>
    </lineage>
</organism>
<name>A0A2N0B665_9LEPT</name>
<keyword evidence="4" id="KW-1133">Transmembrane helix</keyword>
<feature type="transmembrane region" description="Helical" evidence="4">
    <location>
        <begin position="137"/>
        <end position="155"/>
    </location>
</feature>
<dbReference type="Pfam" id="PF12833">
    <property type="entry name" value="HTH_18"/>
    <property type="match status" value="1"/>
</dbReference>
<dbReference type="EMBL" id="NPEF01000178">
    <property type="protein sequence ID" value="PJZ92054.1"/>
    <property type="molecule type" value="Genomic_DNA"/>
</dbReference>
<evidence type="ECO:0000313" key="6">
    <source>
        <dbReference type="EMBL" id="PJZ92054.1"/>
    </source>
</evidence>
<sequence>MFLIGPLLYFYFNSLIDDPAFESDRIYLHLIPALVFFSLWIADTIRILWNGESFSDANPGNRYESRYELVYHVSALVPAAYILSLMKKYFLVFTGNFAKRIWLVHLIVIFFLGICSIVLSALIDLRGIFGTERVYEPLSEALLLNFGVIVLYAFFVSQKYPATFNLIADTIRKIQYDKSTLGGLDLRSIDRKLERLILDQKIHLDPKLSLSVLSKKLGITPHQGSEFLNAKLDMNFSTFVNKHRIEEAKRLLESFPEIGILEISWKAGFNSLSTFNATFKKETGLSPREYRLRNKRDR</sequence>
<dbReference type="GO" id="GO:0043565">
    <property type="term" value="F:sequence-specific DNA binding"/>
    <property type="evidence" value="ECO:0007669"/>
    <property type="project" value="InterPro"/>
</dbReference>
<gene>
    <name evidence="6" type="ORF">CH379_15240</name>
</gene>
<dbReference type="PRINTS" id="PR00032">
    <property type="entry name" value="HTHARAC"/>
</dbReference>
<dbReference type="PANTHER" id="PTHR43280">
    <property type="entry name" value="ARAC-FAMILY TRANSCRIPTIONAL REGULATOR"/>
    <property type="match status" value="1"/>
</dbReference>
<dbReference type="SUPFAM" id="SSF46689">
    <property type="entry name" value="Homeodomain-like"/>
    <property type="match status" value="1"/>
</dbReference>
<dbReference type="InterPro" id="IPR020449">
    <property type="entry name" value="Tscrpt_reg_AraC-type_HTH"/>
</dbReference>
<keyword evidence="4" id="KW-0472">Membrane</keyword>
<dbReference type="PROSITE" id="PS00041">
    <property type="entry name" value="HTH_ARAC_FAMILY_1"/>
    <property type="match status" value="1"/>
</dbReference>
<dbReference type="AlphaFoldDB" id="A0A2N0B665"/>
<keyword evidence="4" id="KW-0812">Transmembrane</keyword>
<protein>
    <recommendedName>
        <fullName evidence="5">HTH araC/xylS-type domain-containing protein</fullName>
    </recommendedName>
</protein>
<proteinExistence type="predicted"/>
<feature type="transmembrane region" description="Helical" evidence="4">
    <location>
        <begin position="26"/>
        <end position="49"/>
    </location>
</feature>
<feature type="transmembrane region" description="Helical" evidence="4">
    <location>
        <begin position="102"/>
        <end position="125"/>
    </location>
</feature>
<evidence type="ECO:0000256" key="2">
    <source>
        <dbReference type="ARBA" id="ARBA00023125"/>
    </source>
</evidence>
<dbReference type="InterPro" id="IPR018060">
    <property type="entry name" value="HTH_AraC"/>
</dbReference>
<keyword evidence="2" id="KW-0238">DNA-binding</keyword>
<comment type="caution">
    <text evidence="6">The sequence shown here is derived from an EMBL/GenBank/DDBJ whole genome shotgun (WGS) entry which is preliminary data.</text>
</comment>
<evidence type="ECO:0000256" key="3">
    <source>
        <dbReference type="ARBA" id="ARBA00023163"/>
    </source>
</evidence>
<keyword evidence="1" id="KW-0805">Transcription regulation</keyword>
<feature type="transmembrane region" description="Helical" evidence="4">
    <location>
        <begin position="69"/>
        <end position="90"/>
    </location>
</feature>
<dbReference type="GO" id="GO:0003700">
    <property type="term" value="F:DNA-binding transcription factor activity"/>
    <property type="evidence" value="ECO:0007669"/>
    <property type="project" value="InterPro"/>
</dbReference>
<dbReference type="OrthoDB" id="328830at2"/>
<reference evidence="6" key="1">
    <citation type="submission" date="2017-07" db="EMBL/GenBank/DDBJ databases">
        <title>Leptospira spp. isolated from tropical soils.</title>
        <authorList>
            <person name="Thibeaux R."/>
            <person name="Iraola G."/>
            <person name="Ferres I."/>
            <person name="Bierque E."/>
            <person name="Girault D."/>
            <person name="Soupe-Gilbert M.-E."/>
            <person name="Picardeau M."/>
            <person name="Goarant C."/>
        </authorList>
    </citation>
    <scope>NUCLEOTIDE SEQUENCE [LARGE SCALE GENOMIC DNA]</scope>
    <source>
        <strain evidence="6">ATI7-C-A5</strain>
    </source>
</reference>
<dbReference type="PANTHER" id="PTHR43280:SF29">
    <property type="entry name" value="ARAC-FAMILY TRANSCRIPTIONAL REGULATOR"/>
    <property type="match status" value="1"/>
</dbReference>
<accession>A0A2N0B665</accession>
<dbReference type="InterPro" id="IPR018062">
    <property type="entry name" value="HTH_AraC-typ_CS"/>
</dbReference>
<evidence type="ECO:0000256" key="1">
    <source>
        <dbReference type="ARBA" id="ARBA00023015"/>
    </source>
</evidence>
<feature type="domain" description="HTH araC/xylS-type" evidence="5">
    <location>
        <begin position="194"/>
        <end position="293"/>
    </location>
</feature>
<keyword evidence="3" id="KW-0804">Transcription</keyword>
<dbReference type="Gene3D" id="1.10.10.60">
    <property type="entry name" value="Homeodomain-like"/>
    <property type="match status" value="1"/>
</dbReference>
<dbReference type="PROSITE" id="PS01124">
    <property type="entry name" value="HTH_ARAC_FAMILY_2"/>
    <property type="match status" value="1"/>
</dbReference>